<evidence type="ECO:0000313" key="4">
    <source>
        <dbReference type="Proteomes" id="UP000784294"/>
    </source>
</evidence>
<evidence type="ECO:0000256" key="1">
    <source>
        <dbReference type="SAM" id="MobiDB-lite"/>
    </source>
</evidence>
<feature type="transmembrane region" description="Helical" evidence="2">
    <location>
        <begin position="68"/>
        <end position="87"/>
    </location>
</feature>
<keyword evidence="2" id="KW-0812">Transmembrane</keyword>
<comment type="caution">
    <text evidence="3">The sequence shown here is derived from an EMBL/GenBank/DDBJ whole genome shotgun (WGS) entry which is preliminary data.</text>
</comment>
<accession>A0A448X4J3</accession>
<name>A0A448X4J3_9PLAT</name>
<keyword evidence="4" id="KW-1185">Reference proteome</keyword>
<reference evidence="3" key="1">
    <citation type="submission" date="2018-11" db="EMBL/GenBank/DDBJ databases">
        <authorList>
            <consortium name="Pathogen Informatics"/>
        </authorList>
    </citation>
    <scope>NUCLEOTIDE SEQUENCE</scope>
</reference>
<sequence>MSRAIHQLSLLRPTVAPTHTFPTSTFGFEMKSGHRTVLRSNAFCEDEAGDGGDDDDDDNDNDNDDDDGHGSGVMMMMMMMMMVMVVVL</sequence>
<proteinExistence type="predicted"/>
<keyword evidence="2" id="KW-0472">Membrane</keyword>
<evidence type="ECO:0000313" key="3">
    <source>
        <dbReference type="EMBL" id="VEL27909.1"/>
    </source>
</evidence>
<feature type="region of interest" description="Disordered" evidence="1">
    <location>
        <begin position="44"/>
        <end position="70"/>
    </location>
</feature>
<keyword evidence="2" id="KW-1133">Transmembrane helix</keyword>
<organism evidence="3 4">
    <name type="scientific">Protopolystoma xenopodis</name>
    <dbReference type="NCBI Taxonomy" id="117903"/>
    <lineage>
        <taxon>Eukaryota</taxon>
        <taxon>Metazoa</taxon>
        <taxon>Spiralia</taxon>
        <taxon>Lophotrochozoa</taxon>
        <taxon>Platyhelminthes</taxon>
        <taxon>Monogenea</taxon>
        <taxon>Polyopisthocotylea</taxon>
        <taxon>Polystomatidea</taxon>
        <taxon>Polystomatidae</taxon>
        <taxon>Protopolystoma</taxon>
    </lineage>
</organism>
<evidence type="ECO:0000256" key="2">
    <source>
        <dbReference type="SAM" id="Phobius"/>
    </source>
</evidence>
<feature type="compositionally biased region" description="Acidic residues" evidence="1">
    <location>
        <begin position="44"/>
        <end position="67"/>
    </location>
</feature>
<protein>
    <submittedName>
        <fullName evidence="3">Uncharacterized protein</fullName>
    </submittedName>
</protein>
<gene>
    <name evidence="3" type="ORF">PXEA_LOCUS21349</name>
</gene>
<dbReference type="EMBL" id="CAAALY010090891">
    <property type="protein sequence ID" value="VEL27909.1"/>
    <property type="molecule type" value="Genomic_DNA"/>
</dbReference>
<dbReference type="AlphaFoldDB" id="A0A448X4J3"/>
<dbReference type="Proteomes" id="UP000784294">
    <property type="component" value="Unassembled WGS sequence"/>
</dbReference>